<keyword evidence="10" id="KW-1185">Reference proteome</keyword>
<dbReference type="AlphaFoldDB" id="A0ABD5SYN5"/>
<keyword evidence="6 7" id="KW-0472">Membrane</keyword>
<evidence type="ECO:0000256" key="7">
    <source>
        <dbReference type="RuleBase" id="RU363032"/>
    </source>
</evidence>
<dbReference type="PANTHER" id="PTHR30043">
    <property type="entry name" value="PHOSPHONATES TRANSPORT SYSTEM PERMEASE PROTEIN"/>
    <property type="match status" value="1"/>
</dbReference>
<reference evidence="9 10" key="1">
    <citation type="journal article" date="2019" name="Int. J. Syst. Evol. Microbiol.">
        <title>The Global Catalogue of Microorganisms (GCM) 10K type strain sequencing project: providing services to taxonomists for standard genome sequencing and annotation.</title>
        <authorList>
            <consortium name="The Broad Institute Genomics Platform"/>
            <consortium name="The Broad Institute Genome Sequencing Center for Infectious Disease"/>
            <person name="Wu L."/>
            <person name="Ma J."/>
        </authorList>
    </citation>
    <scope>NUCLEOTIDE SEQUENCE [LARGE SCALE GENOMIC DNA]</scope>
    <source>
        <strain evidence="9 10">PJ61</strain>
    </source>
</reference>
<protein>
    <submittedName>
        <fullName evidence="9">Phosphonate ABC transporter, permease protein PhnE</fullName>
    </submittedName>
</protein>
<feature type="transmembrane region" description="Helical" evidence="7">
    <location>
        <begin position="75"/>
        <end position="94"/>
    </location>
</feature>
<name>A0ABD5SYN5_9EURY</name>
<sequence>MKKRVFKRIGFNSDDSATGRKLAELKRRAFLSRIRTVSLLVFLGVGLMFAYDQVGFSLRELAKFLPDFLNAMGDYFPTTAVFGLPVLDFGRYWVFIRQEQLFRAAIVTVSIAFAGTLMGTPGAFLLGVLGSERVTPFPFNFIFRSVMSIIRSIPALVWALIFIPLGGVSPLTGTLAITVDTMGYLGRLFTDELEEIDTGIIEGVTSTGASKPQTVVFGMISQVARQYLAWFLFILEFNVRVAVQLGLIGAGGLGYTLLVQRQTFNYTNMMATILVVILVVLSVEITSTRIRARLRNEEATGIIELILGLPERLSRMSPSKD</sequence>
<dbReference type="InterPro" id="IPR035906">
    <property type="entry name" value="MetI-like_sf"/>
</dbReference>
<feature type="transmembrane region" description="Helical" evidence="7">
    <location>
        <begin position="227"/>
        <end position="254"/>
    </location>
</feature>
<feature type="domain" description="ABC transmembrane type-1" evidence="8">
    <location>
        <begin position="105"/>
        <end position="287"/>
    </location>
</feature>
<dbReference type="EMBL" id="JBHSWT010000012">
    <property type="protein sequence ID" value="MFC6770064.1"/>
    <property type="molecule type" value="Genomic_DNA"/>
</dbReference>
<evidence type="ECO:0000256" key="6">
    <source>
        <dbReference type="ARBA" id="ARBA00023136"/>
    </source>
</evidence>
<organism evidence="9 10">
    <name type="scientific">Halorubrum pallidum</name>
    <dbReference type="NCBI Taxonomy" id="1526114"/>
    <lineage>
        <taxon>Archaea</taxon>
        <taxon>Methanobacteriati</taxon>
        <taxon>Methanobacteriota</taxon>
        <taxon>Stenosarchaea group</taxon>
        <taxon>Halobacteria</taxon>
        <taxon>Halobacteriales</taxon>
        <taxon>Haloferacaceae</taxon>
        <taxon>Halorubrum</taxon>
    </lineage>
</organism>
<dbReference type="Gene3D" id="1.10.3720.10">
    <property type="entry name" value="MetI-like"/>
    <property type="match status" value="1"/>
</dbReference>
<keyword evidence="3" id="KW-1003">Cell membrane</keyword>
<dbReference type="GO" id="GO:0005886">
    <property type="term" value="C:plasma membrane"/>
    <property type="evidence" value="ECO:0007669"/>
    <property type="project" value="UniProtKB-SubCell"/>
</dbReference>
<dbReference type="InterPro" id="IPR000515">
    <property type="entry name" value="MetI-like"/>
</dbReference>
<evidence type="ECO:0000256" key="1">
    <source>
        <dbReference type="ARBA" id="ARBA00004651"/>
    </source>
</evidence>
<evidence type="ECO:0000256" key="5">
    <source>
        <dbReference type="ARBA" id="ARBA00022989"/>
    </source>
</evidence>
<dbReference type="NCBIfam" id="TIGR01097">
    <property type="entry name" value="PhnE"/>
    <property type="match status" value="1"/>
</dbReference>
<evidence type="ECO:0000256" key="2">
    <source>
        <dbReference type="ARBA" id="ARBA00022448"/>
    </source>
</evidence>
<dbReference type="Proteomes" id="UP001596274">
    <property type="component" value="Unassembled WGS sequence"/>
</dbReference>
<dbReference type="PROSITE" id="PS50928">
    <property type="entry name" value="ABC_TM1"/>
    <property type="match status" value="1"/>
</dbReference>
<accession>A0ABD5SYN5</accession>
<dbReference type="Pfam" id="PF00528">
    <property type="entry name" value="BPD_transp_1"/>
    <property type="match status" value="1"/>
</dbReference>
<evidence type="ECO:0000259" key="8">
    <source>
        <dbReference type="PROSITE" id="PS50928"/>
    </source>
</evidence>
<feature type="transmembrane region" description="Helical" evidence="7">
    <location>
        <begin position="106"/>
        <end position="129"/>
    </location>
</feature>
<dbReference type="PANTHER" id="PTHR30043:SF1">
    <property type="entry name" value="ABC TRANSPORT SYSTEM PERMEASE PROTEIN P69"/>
    <property type="match status" value="1"/>
</dbReference>
<evidence type="ECO:0000256" key="4">
    <source>
        <dbReference type="ARBA" id="ARBA00022692"/>
    </source>
</evidence>
<feature type="transmembrane region" description="Helical" evidence="7">
    <location>
        <begin position="266"/>
        <end position="285"/>
    </location>
</feature>
<comment type="caution">
    <text evidence="9">The sequence shown here is derived from an EMBL/GenBank/DDBJ whole genome shotgun (WGS) entry which is preliminary data.</text>
</comment>
<comment type="subcellular location">
    <subcellularLocation>
        <location evidence="1 7">Cell membrane</location>
        <topology evidence="1 7">Multi-pass membrane protein</topology>
    </subcellularLocation>
</comment>
<feature type="transmembrane region" description="Helical" evidence="7">
    <location>
        <begin position="30"/>
        <end position="51"/>
    </location>
</feature>
<keyword evidence="2 7" id="KW-0813">Transport</keyword>
<comment type="similarity">
    <text evidence="7">Belongs to the binding-protein-dependent transport system permease family.</text>
</comment>
<gene>
    <name evidence="9" type="primary">phnE</name>
    <name evidence="9" type="ORF">ACFQDD_00745</name>
</gene>
<evidence type="ECO:0000313" key="10">
    <source>
        <dbReference type="Proteomes" id="UP001596274"/>
    </source>
</evidence>
<dbReference type="InterPro" id="IPR005769">
    <property type="entry name" value="PhnE/PtxC"/>
</dbReference>
<proteinExistence type="inferred from homology"/>
<evidence type="ECO:0000313" key="9">
    <source>
        <dbReference type="EMBL" id="MFC6770064.1"/>
    </source>
</evidence>
<dbReference type="SUPFAM" id="SSF161098">
    <property type="entry name" value="MetI-like"/>
    <property type="match status" value="1"/>
</dbReference>
<evidence type="ECO:0000256" key="3">
    <source>
        <dbReference type="ARBA" id="ARBA00022475"/>
    </source>
</evidence>
<keyword evidence="5 7" id="KW-1133">Transmembrane helix</keyword>
<keyword evidence="4 7" id="KW-0812">Transmembrane</keyword>